<evidence type="ECO:0000256" key="5">
    <source>
        <dbReference type="ARBA" id="ARBA00022822"/>
    </source>
</evidence>
<dbReference type="EMBL" id="FPBP01000005">
    <property type="protein sequence ID" value="SFU62960.1"/>
    <property type="molecule type" value="Genomic_DNA"/>
</dbReference>
<protein>
    <recommendedName>
        <fullName evidence="8">Indole-3-glycerol phosphate synthase</fullName>
        <shortName evidence="8">IGPS</shortName>
        <ecNumber evidence="8">4.1.1.48</ecNumber>
    </recommendedName>
</protein>
<dbReference type="InterPro" id="IPR045186">
    <property type="entry name" value="Indole-3-glycerol_P_synth"/>
</dbReference>
<feature type="domain" description="Indole-3-glycerol phosphate synthase" evidence="9">
    <location>
        <begin position="12"/>
        <end position="267"/>
    </location>
</feature>
<keyword evidence="6 8" id="KW-0057">Aromatic amino acid biosynthesis</keyword>
<sequence>MSVSPETAPTILTRILARKDEEVAERRRAVPEAELLRLAAEQSAPRGFIAALDAYIGRNDPAVIAEIKKASPSKGLIREDFRPGAIAASYAAGGAACLSVLTDADFFQGHEDFLIEARDACTLPVIRKDFITQGYQVSEARAIGADCILLIVAALDDAQMVDLHRQAVELGMDVLVEVHDALELERALRLDLALVGINNRDLHTFDTRLETTLELLPRIPDGVTVVTESGIHTSDDVLRMREHNVNAFLVGEAFMREPEPGEALRRLFF</sequence>
<dbReference type="STRING" id="463301.SAMN04487955_10520"/>
<dbReference type="UniPathway" id="UPA00035">
    <property type="reaction ID" value="UER00043"/>
</dbReference>
<comment type="similarity">
    <text evidence="8">Belongs to the TrpC family.</text>
</comment>
<accession>A0A1I7HQL0</accession>
<dbReference type="FunFam" id="3.20.20.70:FF:000024">
    <property type="entry name" value="Indole-3-glycerol phosphate synthase"/>
    <property type="match status" value="1"/>
</dbReference>
<evidence type="ECO:0000256" key="7">
    <source>
        <dbReference type="ARBA" id="ARBA00023239"/>
    </source>
</evidence>
<dbReference type="GO" id="GO:0004425">
    <property type="term" value="F:indole-3-glycerol-phosphate synthase activity"/>
    <property type="evidence" value="ECO:0007669"/>
    <property type="project" value="UniProtKB-UniRule"/>
</dbReference>
<evidence type="ECO:0000256" key="6">
    <source>
        <dbReference type="ARBA" id="ARBA00023141"/>
    </source>
</evidence>
<organism evidence="10 11">
    <name type="scientific">Halomonas korlensis</name>
    <dbReference type="NCBI Taxonomy" id="463301"/>
    <lineage>
        <taxon>Bacteria</taxon>
        <taxon>Pseudomonadati</taxon>
        <taxon>Pseudomonadota</taxon>
        <taxon>Gammaproteobacteria</taxon>
        <taxon>Oceanospirillales</taxon>
        <taxon>Halomonadaceae</taxon>
        <taxon>Halomonas</taxon>
    </lineage>
</organism>
<comment type="pathway">
    <text evidence="2 8">Amino-acid biosynthesis; L-tryptophan biosynthesis; L-tryptophan from chorismate: step 4/5.</text>
</comment>
<evidence type="ECO:0000256" key="4">
    <source>
        <dbReference type="ARBA" id="ARBA00022793"/>
    </source>
</evidence>
<dbReference type="GO" id="GO:0004640">
    <property type="term" value="F:phosphoribosylanthranilate isomerase activity"/>
    <property type="evidence" value="ECO:0007669"/>
    <property type="project" value="TreeGrafter"/>
</dbReference>
<keyword evidence="5 8" id="KW-0822">Tryptophan biosynthesis</keyword>
<dbReference type="InterPro" id="IPR013785">
    <property type="entry name" value="Aldolase_TIM"/>
</dbReference>
<keyword evidence="7 8" id="KW-0456">Lyase</keyword>
<evidence type="ECO:0000313" key="11">
    <source>
        <dbReference type="Proteomes" id="UP000198693"/>
    </source>
</evidence>
<name>A0A1I7HQL0_9GAMM</name>
<evidence type="ECO:0000256" key="8">
    <source>
        <dbReference type="HAMAP-Rule" id="MF_00134"/>
    </source>
</evidence>
<dbReference type="NCBIfam" id="NF001373">
    <property type="entry name" value="PRK00278.1-6"/>
    <property type="match status" value="1"/>
</dbReference>
<evidence type="ECO:0000259" key="9">
    <source>
        <dbReference type="Pfam" id="PF00218"/>
    </source>
</evidence>
<dbReference type="RefSeq" id="WP_089794853.1">
    <property type="nucleotide sequence ID" value="NZ_FPBP01000005.1"/>
</dbReference>
<keyword evidence="4 8" id="KW-0210">Decarboxylase</keyword>
<reference evidence="11" key="1">
    <citation type="submission" date="2016-10" db="EMBL/GenBank/DDBJ databases">
        <authorList>
            <person name="Varghese N."/>
            <person name="Submissions S."/>
        </authorList>
    </citation>
    <scope>NUCLEOTIDE SEQUENCE [LARGE SCALE GENOMIC DNA]</scope>
    <source>
        <strain evidence="11">CGMCC 1.6981</strain>
    </source>
</reference>
<dbReference type="HAMAP" id="MF_00134_B">
    <property type="entry name" value="IGPS_B"/>
    <property type="match status" value="1"/>
</dbReference>
<dbReference type="EC" id="4.1.1.48" evidence="8"/>
<dbReference type="PANTHER" id="PTHR22854:SF2">
    <property type="entry name" value="INDOLE-3-GLYCEROL-PHOSPHATE SYNTHASE"/>
    <property type="match status" value="1"/>
</dbReference>
<evidence type="ECO:0000313" key="10">
    <source>
        <dbReference type="EMBL" id="SFU62960.1"/>
    </source>
</evidence>
<dbReference type="InterPro" id="IPR001468">
    <property type="entry name" value="Indole-3-GlycerolPSynthase_CS"/>
</dbReference>
<evidence type="ECO:0000256" key="1">
    <source>
        <dbReference type="ARBA" id="ARBA00001633"/>
    </source>
</evidence>
<dbReference type="OrthoDB" id="9804217at2"/>
<dbReference type="InterPro" id="IPR013798">
    <property type="entry name" value="Indole-3-glycerol_P_synth_dom"/>
</dbReference>
<keyword evidence="3 8" id="KW-0028">Amino-acid biosynthesis</keyword>
<dbReference type="CDD" id="cd00331">
    <property type="entry name" value="IGPS"/>
    <property type="match status" value="1"/>
</dbReference>
<proteinExistence type="inferred from homology"/>
<keyword evidence="11" id="KW-1185">Reference proteome</keyword>
<dbReference type="GO" id="GO:0000162">
    <property type="term" value="P:L-tryptophan biosynthetic process"/>
    <property type="evidence" value="ECO:0007669"/>
    <property type="project" value="UniProtKB-UniRule"/>
</dbReference>
<evidence type="ECO:0000256" key="3">
    <source>
        <dbReference type="ARBA" id="ARBA00022605"/>
    </source>
</evidence>
<dbReference type="Proteomes" id="UP000198693">
    <property type="component" value="Unassembled WGS sequence"/>
</dbReference>
<dbReference type="AlphaFoldDB" id="A0A1I7HQL0"/>
<dbReference type="NCBIfam" id="NF001370">
    <property type="entry name" value="PRK00278.1-2"/>
    <property type="match status" value="1"/>
</dbReference>
<dbReference type="Gene3D" id="3.20.20.70">
    <property type="entry name" value="Aldolase class I"/>
    <property type="match status" value="1"/>
</dbReference>
<dbReference type="InterPro" id="IPR011060">
    <property type="entry name" value="RibuloseP-bd_barrel"/>
</dbReference>
<dbReference type="PROSITE" id="PS00614">
    <property type="entry name" value="IGPS"/>
    <property type="match status" value="1"/>
</dbReference>
<evidence type="ECO:0000256" key="2">
    <source>
        <dbReference type="ARBA" id="ARBA00004696"/>
    </source>
</evidence>
<dbReference type="PANTHER" id="PTHR22854">
    <property type="entry name" value="TRYPTOPHAN BIOSYNTHESIS PROTEIN"/>
    <property type="match status" value="1"/>
</dbReference>
<gene>
    <name evidence="8" type="primary">trpC</name>
    <name evidence="10" type="ORF">SAMN04487955_10520</name>
</gene>
<dbReference type="NCBIfam" id="NF001377">
    <property type="entry name" value="PRK00278.2-4"/>
    <property type="match status" value="1"/>
</dbReference>
<dbReference type="Pfam" id="PF00218">
    <property type="entry name" value="IGPS"/>
    <property type="match status" value="1"/>
</dbReference>
<dbReference type="SUPFAM" id="SSF51366">
    <property type="entry name" value="Ribulose-phoshate binding barrel"/>
    <property type="match status" value="1"/>
</dbReference>
<comment type="catalytic activity">
    <reaction evidence="1 8">
        <text>1-(2-carboxyphenylamino)-1-deoxy-D-ribulose 5-phosphate + H(+) = (1S,2R)-1-C-(indol-3-yl)glycerol 3-phosphate + CO2 + H2O</text>
        <dbReference type="Rhea" id="RHEA:23476"/>
        <dbReference type="ChEBI" id="CHEBI:15377"/>
        <dbReference type="ChEBI" id="CHEBI:15378"/>
        <dbReference type="ChEBI" id="CHEBI:16526"/>
        <dbReference type="ChEBI" id="CHEBI:58613"/>
        <dbReference type="ChEBI" id="CHEBI:58866"/>
        <dbReference type="EC" id="4.1.1.48"/>
    </reaction>
</comment>